<evidence type="ECO:0000256" key="6">
    <source>
        <dbReference type="ARBA" id="ARBA00022989"/>
    </source>
</evidence>
<evidence type="ECO:0000256" key="7">
    <source>
        <dbReference type="ARBA" id="ARBA00023136"/>
    </source>
</evidence>
<dbReference type="PANTHER" id="PTHR32196:SF71">
    <property type="entry name" value="AUTOINDUCER 2 IMPORT SYSTEM PERMEASE PROTEIN LSRD"/>
    <property type="match status" value="1"/>
</dbReference>
<dbReference type="Pfam" id="PF02653">
    <property type="entry name" value="BPD_transp_2"/>
    <property type="match status" value="1"/>
</dbReference>
<dbReference type="AlphaFoldDB" id="A0A8J7W1E9"/>
<evidence type="ECO:0000256" key="1">
    <source>
        <dbReference type="ARBA" id="ARBA00004651"/>
    </source>
</evidence>
<sequence length="328" mass="34288">MKRNFDVKKFISQNSIWLVLVIMVVGLQIVSPVFLSTNNLRTMLEGESIKGIIAFGIMWTILSKGIDLGAGSIVALVSVITASLVQPIGAANKLFPELAALPGWAAALVGIAIGAAIGAIVGAIIAYTKIPPFIATLGTQLICRALAKMYSTQPVSNLSDDFRIFAKGKLFGVIPSIVIIFLIVFAISGFLLTQTRFGKNIFAIGGNDHAARVAGINVERNLIKVYIWSAVCAAIGGVLLAARTGSADPSTYGLNYELDAIAAATIGGTSHTGGVCRVSGVLAGILVLGVINNGLVLLSVDDNMSNVIKGLIIVGAVIIDMRKNARKK</sequence>
<proteinExistence type="predicted"/>
<feature type="transmembrane region" description="Helical" evidence="9">
    <location>
        <begin position="72"/>
        <end position="91"/>
    </location>
</feature>
<keyword evidence="6 9" id="KW-1133">Transmembrane helix</keyword>
<accession>A0A8J7W1E9</accession>
<comment type="subcellular location">
    <subcellularLocation>
        <location evidence="1">Cell membrane</location>
        <topology evidence="1">Multi-pass membrane protein</topology>
    </subcellularLocation>
</comment>
<dbReference type="CDD" id="cd06579">
    <property type="entry name" value="TM_PBP1_transp_AraH_like"/>
    <property type="match status" value="1"/>
</dbReference>
<keyword evidence="11" id="KW-1185">Reference proteome</keyword>
<feature type="transmembrane region" description="Helical" evidence="9">
    <location>
        <begin position="278"/>
        <end position="298"/>
    </location>
</feature>
<feature type="transmembrane region" description="Helical" evidence="9">
    <location>
        <begin position="103"/>
        <end position="127"/>
    </location>
</feature>
<feature type="transmembrane region" description="Helical" evidence="9">
    <location>
        <begin position="15"/>
        <end position="36"/>
    </location>
</feature>
<dbReference type="InterPro" id="IPR001851">
    <property type="entry name" value="ABC_transp_permease"/>
</dbReference>
<protein>
    <recommendedName>
        <fullName evidence="8">Autoinducer 2 import system permease protein LsrD</fullName>
    </recommendedName>
</protein>
<keyword evidence="4" id="KW-0997">Cell inner membrane</keyword>
<dbReference type="GO" id="GO:0005886">
    <property type="term" value="C:plasma membrane"/>
    <property type="evidence" value="ECO:0007669"/>
    <property type="project" value="UniProtKB-SubCell"/>
</dbReference>
<evidence type="ECO:0000256" key="5">
    <source>
        <dbReference type="ARBA" id="ARBA00022692"/>
    </source>
</evidence>
<evidence type="ECO:0000313" key="11">
    <source>
        <dbReference type="Proteomes" id="UP000675664"/>
    </source>
</evidence>
<keyword evidence="2" id="KW-0813">Transport</keyword>
<evidence type="ECO:0000256" key="9">
    <source>
        <dbReference type="SAM" id="Phobius"/>
    </source>
</evidence>
<dbReference type="GO" id="GO:0022857">
    <property type="term" value="F:transmembrane transporter activity"/>
    <property type="evidence" value="ECO:0007669"/>
    <property type="project" value="InterPro"/>
</dbReference>
<reference evidence="10" key="1">
    <citation type="submission" date="2021-04" db="EMBL/GenBank/DDBJ databases">
        <title>Sinoanaerobacter chloroacetimidivorans sp. nov., an obligate anaerobic bacterium isolated from anaerobic sludge.</title>
        <authorList>
            <person name="Bao Y."/>
        </authorList>
    </citation>
    <scope>NUCLEOTIDE SEQUENCE</scope>
    <source>
        <strain evidence="10">BAD-6</strain>
    </source>
</reference>
<gene>
    <name evidence="10" type="ORF">KCX82_12265</name>
</gene>
<keyword evidence="5 9" id="KW-0812">Transmembrane</keyword>
<evidence type="ECO:0000256" key="4">
    <source>
        <dbReference type="ARBA" id="ARBA00022519"/>
    </source>
</evidence>
<evidence type="ECO:0000313" key="10">
    <source>
        <dbReference type="EMBL" id="MBR0598656.1"/>
    </source>
</evidence>
<dbReference type="EMBL" id="JAGSND010000007">
    <property type="protein sequence ID" value="MBR0598656.1"/>
    <property type="molecule type" value="Genomic_DNA"/>
</dbReference>
<comment type="caution">
    <text evidence="10">The sequence shown here is derived from an EMBL/GenBank/DDBJ whole genome shotgun (WGS) entry which is preliminary data.</text>
</comment>
<dbReference type="Proteomes" id="UP000675664">
    <property type="component" value="Unassembled WGS sequence"/>
</dbReference>
<keyword evidence="7 9" id="KW-0472">Membrane</keyword>
<evidence type="ECO:0000256" key="8">
    <source>
        <dbReference type="ARBA" id="ARBA00039381"/>
    </source>
</evidence>
<evidence type="ECO:0000256" key="2">
    <source>
        <dbReference type="ARBA" id="ARBA00022448"/>
    </source>
</evidence>
<organism evidence="10 11">
    <name type="scientific">Sinanaerobacter chloroacetimidivorans</name>
    <dbReference type="NCBI Taxonomy" id="2818044"/>
    <lineage>
        <taxon>Bacteria</taxon>
        <taxon>Bacillati</taxon>
        <taxon>Bacillota</taxon>
        <taxon>Clostridia</taxon>
        <taxon>Peptostreptococcales</taxon>
        <taxon>Anaerovoracaceae</taxon>
        <taxon>Sinanaerobacter</taxon>
    </lineage>
</organism>
<feature type="transmembrane region" description="Helical" evidence="9">
    <location>
        <begin position="170"/>
        <end position="192"/>
    </location>
</feature>
<evidence type="ECO:0000256" key="3">
    <source>
        <dbReference type="ARBA" id="ARBA00022475"/>
    </source>
</evidence>
<dbReference type="PANTHER" id="PTHR32196">
    <property type="entry name" value="ABC TRANSPORTER PERMEASE PROTEIN YPHD-RELATED-RELATED"/>
    <property type="match status" value="1"/>
</dbReference>
<name>A0A8J7W1E9_9FIRM</name>
<feature type="transmembrane region" description="Helical" evidence="9">
    <location>
        <begin position="225"/>
        <end position="242"/>
    </location>
</feature>
<reference evidence="10" key="2">
    <citation type="submission" date="2021-04" db="EMBL/GenBank/DDBJ databases">
        <authorList>
            <person name="Liu J."/>
        </authorList>
    </citation>
    <scope>NUCLEOTIDE SEQUENCE</scope>
    <source>
        <strain evidence="10">BAD-6</strain>
    </source>
</reference>
<keyword evidence="3" id="KW-1003">Cell membrane</keyword>